<dbReference type="RefSeq" id="XP_004353381.1">
    <property type="nucleotide sequence ID" value="XM_004353329.1"/>
</dbReference>
<dbReference type="InterPro" id="IPR013657">
    <property type="entry name" value="SCL35B1-4/HUT1"/>
</dbReference>
<feature type="transmembrane region" description="Helical" evidence="7">
    <location>
        <begin position="12"/>
        <end position="33"/>
    </location>
</feature>
<dbReference type="GO" id="GO:0000139">
    <property type="term" value="C:Golgi membrane"/>
    <property type="evidence" value="ECO:0007669"/>
    <property type="project" value="TreeGrafter"/>
</dbReference>
<evidence type="ECO:0000256" key="2">
    <source>
        <dbReference type="ARBA" id="ARBA00022448"/>
    </source>
</evidence>
<feature type="compositionally biased region" description="Basic and acidic residues" evidence="6">
    <location>
        <begin position="479"/>
        <end position="493"/>
    </location>
</feature>
<evidence type="ECO:0000313" key="9">
    <source>
        <dbReference type="Proteomes" id="UP000011083"/>
    </source>
</evidence>
<dbReference type="EMBL" id="KB007843">
    <property type="protein sequence ID" value="ELR23853.1"/>
    <property type="molecule type" value="Genomic_DNA"/>
</dbReference>
<keyword evidence="4 7" id="KW-1133">Transmembrane helix</keyword>
<evidence type="ECO:0000256" key="7">
    <source>
        <dbReference type="SAM" id="Phobius"/>
    </source>
</evidence>
<dbReference type="GO" id="GO:0005789">
    <property type="term" value="C:endoplasmic reticulum membrane"/>
    <property type="evidence" value="ECO:0007669"/>
    <property type="project" value="TreeGrafter"/>
</dbReference>
<accession>L8HGK7</accession>
<protein>
    <submittedName>
        <fullName evidence="8">UAA transporter family protein</fullName>
    </submittedName>
</protein>
<reference evidence="8 9" key="1">
    <citation type="journal article" date="2013" name="Genome Biol.">
        <title>Genome of Acanthamoeba castellanii highlights extensive lateral gene transfer and early evolution of tyrosine kinase signaling.</title>
        <authorList>
            <person name="Clarke M."/>
            <person name="Lohan A.J."/>
            <person name="Liu B."/>
            <person name="Lagkouvardos I."/>
            <person name="Roy S."/>
            <person name="Zafar N."/>
            <person name="Bertelli C."/>
            <person name="Schilde C."/>
            <person name="Kianianmomeni A."/>
            <person name="Burglin T.R."/>
            <person name="Frech C."/>
            <person name="Turcotte B."/>
            <person name="Kopec K.O."/>
            <person name="Synnott J.M."/>
            <person name="Choo C."/>
            <person name="Paponov I."/>
            <person name="Finkler A."/>
            <person name="Soon Heng Tan C."/>
            <person name="Hutchins A.P."/>
            <person name="Weinmeier T."/>
            <person name="Rattei T."/>
            <person name="Chu J.S."/>
            <person name="Gimenez G."/>
            <person name="Irimia M."/>
            <person name="Rigden D.J."/>
            <person name="Fitzpatrick D.A."/>
            <person name="Lorenzo-Morales J."/>
            <person name="Bateman A."/>
            <person name="Chiu C.H."/>
            <person name="Tang P."/>
            <person name="Hegemann P."/>
            <person name="Fromm H."/>
            <person name="Raoult D."/>
            <person name="Greub G."/>
            <person name="Miranda-Saavedra D."/>
            <person name="Chen N."/>
            <person name="Nash P."/>
            <person name="Ginger M.L."/>
            <person name="Horn M."/>
            <person name="Schaap P."/>
            <person name="Caler L."/>
            <person name="Loftus B."/>
        </authorList>
    </citation>
    <scope>NUCLEOTIDE SEQUENCE [LARGE SCALE GENOMIC DNA]</scope>
    <source>
        <strain evidence="8 9">Neff</strain>
    </source>
</reference>
<dbReference type="KEGG" id="acan:ACA1_123620"/>
<dbReference type="AlphaFoldDB" id="L8HGK7"/>
<feature type="transmembrane region" description="Helical" evidence="7">
    <location>
        <begin position="45"/>
        <end position="65"/>
    </location>
</feature>
<feature type="transmembrane region" description="Helical" evidence="7">
    <location>
        <begin position="340"/>
        <end position="364"/>
    </location>
</feature>
<evidence type="ECO:0000256" key="5">
    <source>
        <dbReference type="ARBA" id="ARBA00023136"/>
    </source>
</evidence>
<feature type="region of interest" description="Disordered" evidence="6">
    <location>
        <begin position="464"/>
        <end position="493"/>
    </location>
</feature>
<evidence type="ECO:0000313" key="8">
    <source>
        <dbReference type="EMBL" id="ELR23853.1"/>
    </source>
</evidence>
<feature type="transmembrane region" description="Helical" evidence="7">
    <location>
        <begin position="184"/>
        <end position="206"/>
    </location>
</feature>
<proteinExistence type="predicted"/>
<dbReference type="Proteomes" id="UP000011083">
    <property type="component" value="Unassembled WGS sequence"/>
</dbReference>
<comment type="subcellular location">
    <subcellularLocation>
        <location evidence="1">Membrane</location>
        <topology evidence="1">Multi-pass membrane protein</topology>
    </subcellularLocation>
</comment>
<dbReference type="GeneID" id="14924849"/>
<feature type="transmembrane region" description="Helical" evidence="7">
    <location>
        <begin position="301"/>
        <end position="319"/>
    </location>
</feature>
<dbReference type="PANTHER" id="PTHR10778">
    <property type="entry name" value="SOLUTE CARRIER FAMILY 35 MEMBER B"/>
    <property type="match status" value="1"/>
</dbReference>
<evidence type="ECO:0000256" key="3">
    <source>
        <dbReference type="ARBA" id="ARBA00022692"/>
    </source>
</evidence>
<dbReference type="PANTHER" id="PTHR10778:SF8">
    <property type="entry name" value="ADENOSINE 3'-PHOSPHO 5'-PHOSPHOSULFATE TRANSPORTER 2"/>
    <property type="match status" value="1"/>
</dbReference>
<dbReference type="GO" id="GO:0046964">
    <property type="term" value="F:3'-phosphoadenosine 5'-phosphosulfate transmembrane transporter activity"/>
    <property type="evidence" value="ECO:0007669"/>
    <property type="project" value="TreeGrafter"/>
</dbReference>
<feature type="region of interest" description="Disordered" evidence="6">
    <location>
        <begin position="105"/>
        <end position="124"/>
    </location>
</feature>
<keyword evidence="2" id="KW-0813">Transport</keyword>
<keyword evidence="5 7" id="KW-0472">Membrane</keyword>
<evidence type="ECO:0000256" key="1">
    <source>
        <dbReference type="ARBA" id="ARBA00004141"/>
    </source>
</evidence>
<sequence>MTGNTKNSGQAGAQTLVGWGAGLFAAHIVSGYMQEMLFAIKGYTFGFYLTLARYVINALLAFAYLRLFDNGANLRYLHFHFRWIFSLLGGTNRRWWWWEERKEKDDDDANTTGDDGPPSKEVGETTADVSVGLAEGEDGKVLPFNNRFLTQSKGSIILEMGAEAADAAATHSLGTVGQKVPLQYYLLLSFLSVMALGLGTSALAFLNYPTKVILKTSKLVVIMLFSRIILGKKHSGAEYAMAMSMVAGLVLFTLGDYYVKIDASSAVVEASLESSNLAAGDAAAGAGAEAQSDPMEESFEWRTAKGVFLLFLSLIFEAINVNMQKKILVGYERSSPAELVFYNAFFGSLVTFVIVLVNGELFAAWEFAVTHPDCHFYVIGFALFSSCGVACAIMVLHNFDPMTIGIVVTGRKSITVLTSFILIPKPDARLRFALHERLVEELGGGQQAERLCHGLKRKMVRATKAMHTRESASPTSISAERRVPQRVEGSGRR</sequence>
<evidence type="ECO:0000256" key="4">
    <source>
        <dbReference type="ARBA" id="ARBA00022989"/>
    </source>
</evidence>
<feature type="transmembrane region" description="Helical" evidence="7">
    <location>
        <begin position="376"/>
        <end position="396"/>
    </location>
</feature>
<dbReference type="VEuPathDB" id="AmoebaDB:ACA1_123620"/>
<gene>
    <name evidence="8" type="ORF">ACA1_123620</name>
</gene>
<dbReference type="OrthoDB" id="1601at2759"/>
<evidence type="ECO:0000256" key="6">
    <source>
        <dbReference type="SAM" id="MobiDB-lite"/>
    </source>
</evidence>
<dbReference type="Pfam" id="PF08449">
    <property type="entry name" value="UAA"/>
    <property type="match status" value="1"/>
</dbReference>
<keyword evidence="3 7" id="KW-0812">Transmembrane</keyword>
<keyword evidence="9" id="KW-1185">Reference proteome</keyword>
<organism evidence="8 9">
    <name type="scientific">Acanthamoeba castellanii (strain ATCC 30010 / Neff)</name>
    <dbReference type="NCBI Taxonomy" id="1257118"/>
    <lineage>
        <taxon>Eukaryota</taxon>
        <taxon>Amoebozoa</taxon>
        <taxon>Discosea</taxon>
        <taxon>Longamoebia</taxon>
        <taxon>Centramoebida</taxon>
        <taxon>Acanthamoebidae</taxon>
        <taxon>Acanthamoeba</taxon>
    </lineage>
</organism>
<name>L8HGK7_ACACF</name>